<evidence type="ECO:0000313" key="4">
    <source>
        <dbReference type="EMBL" id="EKG12017.1"/>
    </source>
</evidence>
<dbReference type="Proteomes" id="UP000007129">
    <property type="component" value="Unassembled WGS sequence"/>
</dbReference>
<dbReference type="EMBL" id="AHHD01000462">
    <property type="protein sequence ID" value="EKG12017.1"/>
    <property type="molecule type" value="Genomic_DNA"/>
</dbReference>
<dbReference type="HOGENOM" id="CLU_994244_0_0_1"/>
<name>K2RGL8_MACPH</name>
<dbReference type="OrthoDB" id="416786at2759"/>
<dbReference type="InterPro" id="IPR045851">
    <property type="entry name" value="AMP-bd_C_sf"/>
</dbReference>
<dbReference type="GO" id="GO:0031177">
    <property type="term" value="F:phosphopantetheine binding"/>
    <property type="evidence" value="ECO:0007669"/>
    <property type="project" value="TreeGrafter"/>
</dbReference>
<proteinExistence type="predicted"/>
<evidence type="ECO:0000256" key="3">
    <source>
        <dbReference type="ARBA" id="ARBA00022598"/>
    </source>
</evidence>
<sequence length="280" mass="30573">MGKATHPADTGKPIGGRCWIVSKGNPHQLVPAGAVGELLVEGPHVARGYLHEPEKTRAAFVEGLRWMAGRRLYRTGDMVRYQPDGSIYFVGRADSQVKVRGQRVELGEVEHQMYASGQVGDAVVLFPASGPLSNALIAVVSFPGLSRASPADQGGVQVLHPDDRPEAQRRAALLKDHLTEHLPRYMVPSTLLPLASFPFSASGKLDRKMVHDWLLSVDKQTLESAQSGDLDSPGPETETEMAVARAWSWVLNVPLETIRRTDSFLRLGGKQARLWGRATC</sequence>
<keyword evidence="1" id="KW-0596">Phosphopantetheine</keyword>
<dbReference type="GO" id="GO:0016874">
    <property type="term" value="F:ligase activity"/>
    <property type="evidence" value="ECO:0007669"/>
    <property type="project" value="UniProtKB-KW"/>
</dbReference>
<organism evidence="4 5">
    <name type="scientific">Macrophomina phaseolina (strain MS6)</name>
    <name type="common">Charcoal rot fungus</name>
    <dbReference type="NCBI Taxonomy" id="1126212"/>
    <lineage>
        <taxon>Eukaryota</taxon>
        <taxon>Fungi</taxon>
        <taxon>Dikarya</taxon>
        <taxon>Ascomycota</taxon>
        <taxon>Pezizomycotina</taxon>
        <taxon>Dothideomycetes</taxon>
        <taxon>Dothideomycetes incertae sedis</taxon>
        <taxon>Botryosphaeriales</taxon>
        <taxon>Botryosphaeriaceae</taxon>
        <taxon>Macrophomina</taxon>
    </lineage>
</organism>
<comment type="caution">
    <text evidence="4">The sequence shown here is derived from an EMBL/GenBank/DDBJ whole genome shotgun (WGS) entry which is preliminary data.</text>
</comment>
<evidence type="ECO:0000256" key="2">
    <source>
        <dbReference type="ARBA" id="ARBA00022553"/>
    </source>
</evidence>
<evidence type="ECO:0000313" key="5">
    <source>
        <dbReference type="Proteomes" id="UP000007129"/>
    </source>
</evidence>
<dbReference type="Gene3D" id="3.40.50.12780">
    <property type="entry name" value="N-terminal domain of ligase-like"/>
    <property type="match status" value="1"/>
</dbReference>
<dbReference type="AlphaFoldDB" id="K2RGL8"/>
<dbReference type="InterPro" id="IPR036736">
    <property type="entry name" value="ACP-like_sf"/>
</dbReference>
<dbReference type="SUPFAM" id="SSF56801">
    <property type="entry name" value="Acetyl-CoA synthetase-like"/>
    <property type="match status" value="1"/>
</dbReference>
<gene>
    <name evidence="4" type="ORF">MPH_10912</name>
</gene>
<dbReference type="GO" id="GO:0043041">
    <property type="term" value="P:amino acid activation for nonribosomal peptide biosynthetic process"/>
    <property type="evidence" value="ECO:0007669"/>
    <property type="project" value="TreeGrafter"/>
</dbReference>
<dbReference type="STRING" id="1126212.K2RGL8"/>
<evidence type="ECO:0000256" key="1">
    <source>
        <dbReference type="ARBA" id="ARBA00022450"/>
    </source>
</evidence>
<dbReference type="PANTHER" id="PTHR45527">
    <property type="entry name" value="NONRIBOSOMAL PEPTIDE SYNTHETASE"/>
    <property type="match status" value="1"/>
</dbReference>
<dbReference type="InterPro" id="IPR042099">
    <property type="entry name" value="ANL_N_sf"/>
</dbReference>
<dbReference type="eggNOG" id="KOG1178">
    <property type="taxonomic scope" value="Eukaryota"/>
</dbReference>
<dbReference type="InParanoid" id="K2RGL8"/>
<keyword evidence="3 4" id="KW-0436">Ligase</keyword>
<dbReference type="PANTHER" id="PTHR45527:SF12">
    <property type="entry name" value="NONRIBOSOMAL PEPTIDE SYNTHETASE IVOA"/>
    <property type="match status" value="1"/>
</dbReference>
<keyword evidence="2" id="KW-0597">Phosphoprotein</keyword>
<reference evidence="4 5" key="1">
    <citation type="journal article" date="2012" name="BMC Genomics">
        <title>Tools to kill: Genome of one of the most destructive plant pathogenic fungi Macrophomina phaseolina.</title>
        <authorList>
            <person name="Islam M.S."/>
            <person name="Haque M.S."/>
            <person name="Islam M.M."/>
            <person name="Emdad E.M."/>
            <person name="Halim A."/>
            <person name="Hossen Q.M.M."/>
            <person name="Hossain M.Z."/>
            <person name="Ahmed B."/>
            <person name="Rahim S."/>
            <person name="Rahman M.S."/>
            <person name="Alam M.M."/>
            <person name="Hou S."/>
            <person name="Wan X."/>
            <person name="Saito J.A."/>
            <person name="Alam M."/>
        </authorList>
    </citation>
    <scope>NUCLEOTIDE SEQUENCE [LARGE SCALE GENOMIC DNA]</scope>
    <source>
        <strain evidence="4 5">MS6</strain>
    </source>
</reference>
<dbReference type="Gene3D" id="3.30.300.30">
    <property type="match status" value="1"/>
</dbReference>
<protein>
    <submittedName>
        <fullName evidence="4">AMP-dependent synthetase/ligase</fullName>
    </submittedName>
</protein>
<dbReference type="GO" id="GO:0005737">
    <property type="term" value="C:cytoplasm"/>
    <property type="evidence" value="ECO:0007669"/>
    <property type="project" value="TreeGrafter"/>
</dbReference>
<dbReference type="VEuPathDB" id="FungiDB:MPH_10912"/>
<dbReference type="GO" id="GO:0044550">
    <property type="term" value="P:secondary metabolite biosynthetic process"/>
    <property type="evidence" value="ECO:0007669"/>
    <property type="project" value="TreeGrafter"/>
</dbReference>
<dbReference type="FunFam" id="3.30.300.30:FF:000015">
    <property type="entry name" value="Nonribosomal peptide synthase SidD"/>
    <property type="match status" value="1"/>
</dbReference>
<accession>K2RGL8</accession>
<dbReference type="Gene3D" id="1.10.1200.10">
    <property type="entry name" value="ACP-like"/>
    <property type="match status" value="1"/>
</dbReference>